<evidence type="ECO:0000256" key="1">
    <source>
        <dbReference type="ARBA" id="ARBA00004651"/>
    </source>
</evidence>
<keyword evidence="2" id="KW-1003">Cell membrane</keyword>
<keyword evidence="9" id="KW-1185">Reference proteome</keyword>
<dbReference type="Gene3D" id="1.20.1640.10">
    <property type="entry name" value="Multidrug efflux transporter AcrB transmembrane domain"/>
    <property type="match status" value="1"/>
</dbReference>
<accession>A0ABR4SVL8</accession>
<protein>
    <recommendedName>
        <fullName evidence="7">Membrane transport protein MMPL domain-containing protein</fullName>
    </recommendedName>
</protein>
<name>A0ABR4SVL8_9ACTN</name>
<dbReference type="Pfam" id="PF03176">
    <property type="entry name" value="MMPL"/>
    <property type="match status" value="1"/>
</dbReference>
<dbReference type="PANTHER" id="PTHR33406:SF13">
    <property type="entry name" value="MEMBRANE PROTEIN YDFJ"/>
    <property type="match status" value="1"/>
</dbReference>
<keyword evidence="5 6" id="KW-0472">Membrane</keyword>
<dbReference type="InterPro" id="IPR004869">
    <property type="entry name" value="MMPL_dom"/>
</dbReference>
<proteinExistence type="predicted"/>
<evidence type="ECO:0000259" key="7">
    <source>
        <dbReference type="Pfam" id="PF03176"/>
    </source>
</evidence>
<evidence type="ECO:0000256" key="4">
    <source>
        <dbReference type="ARBA" id="ARBA00022989"/>
    </source>
</evidence>
<keyword evidence="3 6" id="KW-0812">Transmembrane</keyword>
<keyword evidence="4 6" id="KW-1133">Transmembrane helix</keyword>
<sequence>MSRIREARARGLETRDAIRHGVVTTAGVVTSAAVIMVAVFAIFGTLSMQSMKQMGVGLAAAVLIDATVIRGVLLPAVMALLGERNWYFPKWLHRLPDLTHDEAPAAVAPRTRDDEDEKVPV</sequence>
<evidence type="ECO:0000256" key="3">
    <source>
        <dbReference type="ARBA" id="ARBA00022692"/>
    </source>
</evidence>
<feature type="domain" description="Membrane transport protein MMPL" evidence="7">
    <location>
        <begin position="2"/>
        <end position="90"/>
    </location>
</feature>
<evidence type="ECO:0000313" key="9">
    <source>
        <dbReference type="Proteomes" id="UP000027632"/>
    </source>
</evidence>
<feature type="transmembrane region" description="Helical" evidence="6">
    <location>
        <begin position="58"/>
        <end position="81"/>
    </location>
</feature>
<dbReference type="SUPFAM" id="SSF82866">
    <property type="entry name" value="Multidrug efflux transporter AcrB transmembrane domain"/>
    <property type="match status" value="1"/>
</dbReference>
<comment type="caution">
    <text evidence="8">The sequence shown here is derived from an EMBL/GenBank/DDBJ whole genome shotgun (WGS) entry which is preliminary data.</text>
</comment>
<reference evidence="8 9" key="1">
    <citation type="submission" date="2014-04" db="EMBL/GenBank/DDBJ databases">
        <title>Draft genome sequence of the novel Streptomyces griseorubens JSD-1 playing a role in carbon and nitrogen cycle.</title>
        <authorList>
            <consortium name="Shanghai Jiao Tong University"/>
            <person name="Feng H."/>
            <person name="Sun Y."/>
            <person name="Zhi Y."/>
            <person name="Mao L."/>
            <person name="Luo Y."/>
            <person name="Wei X."/>
            <person name="Zhou P."/>
        </authorList>
    </citation>
    <scope>NUCLEOTIDE SEQUENCE [LARGE SCALE GENOMIC DNA]</scope>
    <source>
        <strain evidence="8 9">JSD-1</strain>
    </source>
</reference>
<gene>
    <name evidence="8" type="ORF">DJ64_16270</name>
</gene>
<dbReference type="PANTHER" id="PTHR33406">
    <property type="entry name" value="MEMBRANE PROTEIN MJ1562-RELATED"/>
    <property type="match status" value="1"/>
</dbReference>
<evidence type="ECO:0000256" key="2">
    <source>
        <dbReference type="ARBA" id="ARBA00022475"/>
    </source>
</evidence>
<evidence type="ECO:0000256" key="5">
    <source>
        <dbReference type="ARBA" id="ARBA00023136"/>
    </source>
</evidence>
<comment type="subcellular location">
    <subcellularLocation>
        <location evidence="1">Cell membrane</location>
        <topology evidence="1">Multi-pass membrane protein</topology>
    </subcellularLocation>
</comment>
<dbReference type="InterPro" id="IPR050545">
    <property type="entry name" value="Mycobact_MmpL"/>
</dbReference>
<evidence type="ECO:0000313" key="8">
    <source>
        <dbReference type="EMBL" id="KEG39243.1"/>
    </source>
</evidence>
<dbReference type="EMBL" id="JJMG01000196">
    <property type="protein sequence ID" value="KEG39243.1"/>
    <property type="molecule type" value="Genomic_DNA"/>
</dbReference>
<feature type="transmembrane region" description="Helical" evidence="6">
    <location>
        <begin position="21"/>
        <end position="46"/>
    </location>
</feature>
<organism evidence="8 9">
    <name type="scientific">Streptomyces griseorubens</name>
    <dbReference type="NCBI Taxonomy" id="66897"/>
    <lineage>
        <taxon>Bacteria</taxon>
        <taxon>Bacillati</taxon>
        <taxon>Actinomycetota</taxon>
        <taxon>Actinomycetes</taxon>
        <taxon>Kitasatosporales</taxon>
        <taxon>Streptomycetaceae</taxon>
        <taxon>Streptomyces</taxon>
        <taxon>Streptomyces althioticus group</taxon>
    </lineage>
</organism>
<dbReference type="Proteomes" id="UP000027632">
    <property type="component" value="Unassembled WGS sequence"/>
</dbReference>
<evidence type="ECO:0000256" key="6">
    <source>
        <dbReference type="SAM" id="Phobius"/>
    </source>
</evidence>